<accession>A0A934UW71</accession>
<organism evidence="9 10">
    <name type="scientific">Leucobacter chromiisoli</name>
    <dbReference type="NCBI Taxonomy" id="2796471"/>
    <lineage>
        <taxon>Bacteria</taxon>
        <taxon>Bacillati</taxon>
        <taxon>Actinomycetota</taxon>
        <taxon>Actinomycetes</taxon>
        <taxon>Micrococcales</taxon>
        <taxon>Microbacteriaceae</taxon>
        <taxon>Leucobacter</taxon>
    </lineage>
</organism>
<keyword evidence="10" id="KW-1185">Reference proteome</keyword>
<evidence type="ECO:0000256" key="7">
    <source>
        <dbReference type="SAM" id="Phobius"/>
    </source>
</evidence>
<keyword evidence="2" id="KW-1003">Cell membrane</keyword>
<evidence type="ECO:0000259" key="8">
    <source>
        <dbReference type="Pfam" id="PF00482"/>
    </source>
</evidence>
<dbReference type="GO" id="GO:0005886">
    <property type="term" value="C:plasma membrane"/>
    <property type="evidence" value="ECO:0007669"/>
    <property type="project" value="UniProtKB-SubCell"/>
</dbReference>
<protein>
    <submittedName>
        <fullName evidence="9">Type II secretion system F family protein</fullName>
    </submittedName>
</protein>
<keyword evidence="5 7" id="KW-0472">Membrane</keyword>
<dbReference type="Proteomes" id="UP000608530">
    <property type="component" value="Unassembled WGS sequence"/>
</dbReference>
<dbReference type="RefSeq" id="WP_200116373.1">
    <property type="nucleotide sequence ID" value="NZ_JAEHOH010000023.1"/>
</dbReference>
<feature type="transmembrane region" description="Helical" evidence="7">
    <location>
        <begin position="128"/>
        <end position="149"/>
    </location>
</feature>
<evidence type="ECO:0000256" key="2">
    <source>
        <dbReference type="ARBA" id="ARBA00022475"/>
    </source>
</evidence>
<keyword evidence="3 7" id="KW-0812">Transmembrane</keyword>
<feature type="transmembrane region" description="Helical" evidence="7">
    <location>
        <begin position="155"/>
        <end position="178"/>
    </location>
</feature>
<feature type="region of interest" description="Disordered" evidence="6">
    <location>
        <begin position="1"/>
        <end position="22"/>
    </location>
</feature>
<evidence type="ECO:0000256" key="6">
    <source>
        <dbReference type="SAM" id="MobiDB-lite"/>
    </source>
</evidence>
<dbReference type="AlphaFoldDB" id="A0A934UW71"/>
<evidence type="ECO:0000256" key="5">
    <source>
        <dbReference type="ARBA" id="ARBA00023136"/>
    </source>
</evidence>
<reference evidence="9" key="1">
    <citation type="submission" date="2020-12" db="EMBL/GenBank/DDBJ databases">
        <title>Leucobacter sp. CAS1, isolated from Chromium sludge.</title>
        <authorList>
            <person name="Xu Z."/>
        </authorList>
    </citation>
    <scope>NUCLEOTIDE SEQUENCE</scope>
    <source>
        <strain evidence="9">CSA1</strain>
    </source>
</reference>
<comment type="caution">
    <text evidence="9">The sequence shown here is derived from an EMBL/GenBank/DDBJ whole genome shotgun (WGS) entry which is preliminary data.</text>
</comment>
<feature type="compositionally biased region" description="Gly residues" evidence="6">
    <location>
        <begin position="1"/>
        <end position="10"/>
    </location>
</feature>
<evidence type="ECO:0000256" key="3">
    <source>
        <dbReference type="ARBA" id="ARBA00022692"/>
    </source>
</evidence>
<comment type="subcellular location">
    <subcellularLocation>
        <location evidence="1">Cell membrane</location>
        <topology evidence="1">Multi-pass membrane protein</topology>
    </subcellularLocation>
</comment>
<dbReference type="InterPro" id="IPR018076">
    <property type="entry name" value="T2SS_GspF_dom"/>
</dbReference>
<keyword evidence="4 7" id="KW-1133">Transmembrane helix</keyword>
<dbReference type="Pfam" id="PF00482">
    <property type="entry name" value="T2SSF"/>
    <property type="match status" value="1"/>
</dbReference>
<dbReference type="PANTHER" id="PTHR35007">
    <property type="entry name" value="INTEGRAL MEMBRANE PROTEIN-RELATED"/>
    <property type="match status" value="1"/>
</dbReference>
<dbReference type="EMBL" id="JAEHOH010000023">
    <property type="protein sequence ID" value="MBK0420231.1"/>
    <property type="molecule type" value="Genomic_DNA"/>
</dbReference>
<feature type="domain" description="Type II secretion system protein GspF" evidence="8">
    <location>
        <begin position="30"/>
        <end position="143"/>
    </location>
</feature>
<sequence length="314" mass="32984">MRRPGGGRGVRTGERGAPASEAEQTALRAAVLLRGGVPASRVFPLLAKEWAEGSAERGIADRVAEGTDAVEALAAAGGPEWRILAVAWDIAERTGAPLAPALERVGAAFTALTELRARRSVLLSAPRATVRLVAGLPLLAILMGALLGFDPLGVLLTPGGAVLLALGGLLLLLGVLWARRLTREVEREDRVVGLELELMWIALGGGAPPGAALRQLADSADRVRAEWVRFDELCAEGRVRSVLRVAEEVGAPLGPMLLEEADAERLREQSELERSAERLGVRVLIPLGVCVLPSFVALGVLPVLFSMLGGLSLG</sequence>
<gene>
    <name evidence="9" type="ORF">JD276_14440</name>
</gene>
<evidence type="ECO:0000313" key="10">
    <source>
        <dbReference type="Proteomes" id="UP000608530"/>
    </source>
</evidence>
<evidence type="ECO:0000256" key="1">
    <source>
        <dbReference type="ARBA" id="ARBA00004651"/>
    </source>
</evidence>
<dbReference type="PANTHER" id="PTHR35007:SF4">
    <property type="entry name" value="CONSERVED TRANSMEMBRANE PROTEIN-RELATED"/>
    <property type="match status" value="1"/>
</dbReference>
<proteinExistence type="predicted"/>
<name>A0A934UW71_9MICO</name>
<evidence type="ECO:0000313" key="9">
    <source>
        <dbReference type="EMBL" id="MBK0420231.1"/>
    </source>
</evidence>
<evidence type="ECO:0000256" key="4">
    <source>
        <dbReference type="ARBA" id="ARBA00022989"/>
    </source>
</evidence>
<feature type="transmembrane region" description="Helical" evidence="7">
    <location>
        <begin position="283"/>
        <end position="305"/>
    </location>
</feature>